<sequence length="1034" mass="118919">MSDESISNKEDTENLLYIARKLQIGDDSYGEGHPYMRESVNSEGSVSTSVENLTASQMELLDSLDHSLGPQIFNDSRIMAKTQPFEIIWSYGMNWKVNIVNLTKEGRNEVFYASSNVPIIYNYCNQTLVHLGCHHNSITSISADDQGRWLVTAAAKEGFVHIWDWERKTESEKLTPVWSMFAVYGNRGIYMTKISPSARYLITIGFLKEDTYSVDMWLWTLGNDVPEDSYKVPNVHGSPVQICFNPNIEEHIMIVFSKQIFLLQWDNEKQKFSSIVTPTLMHKNKIGYLTGGTYADSCHECYTSSNKGCITIFRNTLYAKRFEEGELDNSKIFIGSSKVSTVALECCTTVDGLIVTGNARGEIYFFNKRVEILYWLRDFNLGAIVSISFNLNPKLKIQDLNKYFMTPSKEDGRIFNCDFNDMAEELELLFEQDLPTDASTKREPFIVRDFFVATSQSNIYAIDVIKHTCTPLFHTAGGYVTAIEVHEESNHIVIGYSTNRILLMEYEKNIVISECILPKYEEETNSVISCIRYSVKSYHLVCGKTNGEVWILEPILLTPRVVEPFQVTKNKVVKIKFSESPIQFAYYDDKSTVCLFSYNTEDSKWKFRGKIRAHYQEITDIMFLPQPPSKLCTIAKDRHLVQYNNNDVDTEDFNIESTNRIEQTAVPMCFMYWTSVSNSKHTGYIIIADNKHKLKFLYPDTKIPKSLVLAPAFGCFKNQLIRKMRILPNTNSRYMIFCTDRHFGIHIVPPDGNPYKYIGHLGHPEKIQDFAASSDGKYVFTFGVNDHCVFKWSVNTNLLFSAVETMKHLGGKELEPFYCLIEGGYHGWLFHEIKDLFYYMQILQQENIDLPRRVTDSILITEIPDLFRTIGYYPSDFELENMIIDVKYRNMDETNKINEDINFIDFVKLYCNYKPVYGYANDDIEAAFNLLVRYLNPYYAKAQSISKNDLIDLLTSGGEPFTTGSLLKCFKTLMRVDNIEEGFTFLPDDINFQTFFEDILGIDMHREGIMDIESSDDEESATTKNAAITVPLNE</sequence>
<keyword evidence="3" id="KW-0677">Repeat</keyword>
<evidence type="ECO:0000256" key="2">
    <source>
        <dbReference type="ARBA" id="ARBA00022574"/>
    </source>
</evidence>
<dbReference type="EMBL" id="OU898278">
    <property type="protein sequence ID" value="CAG9830831.1"/>
    <property type="molecule type" value="Genomic_DNA"/>
</dbReference>
<evidence type="ECO:0000256" key="5">
    <source>
        <dbReference type="ARBA" id="ARBA00040994"/>
    </source>
</evidence>
<keyword evidence="2" id="KW-0853">WD repeat</keyword>
<comment type="subcellular location">
    <subcellularLocation>
        <location evidence="1">Cell projection</location>
        <location evidence="1">Cilium</location>
    </subcellularLocation>
</comment>
<dbReference type="InterPro" id="IPR015943">
    <property type="entry name" value="WD40/YVTN_repeat-like_dom_sf"/>
</dbReference>
<dbReference type="PANTHER" id="PTHR13720">
    <property type="entry name" value="WD-40 REPEAT PROTEIN"/>
    <property type="match status" value="1"/>
</dbReference>
<evidence type="ECO:0000256" key="3">
    <source>
        <dbReference type="ARBA" id="ARBA00022737"/>
    </source>
</evidence>
<dbReference type="Gene3D" id="2.130.10.10">
    <property type="entry name" value="YVTN repeat-like/Quinoprotein amine dehydrogenase"/>
    <property type="match status" value="2"/>
</dbReference>
<dbReference type="SMART" id="SM00320">
    <property type="entry name" value="WD40"/>
    <property type="match status" value="4"/>
</dbReference>
<accession>A0A9N9XA20</accession>
<dbReference type="OrthoDB" id="4899631at2759"/>
<organism evidence="6 7">
    <name type="scientific">Diabrotica balteata</name>
    <name type="common">Banded cucumber beetle</name>
    <dbReference type="NCBI Taxonomy" id="107213"/>
    <lineage>
        <taxon>Eukaryota</taxon>
        <taxon>Metazoa</taxon>
        <taxon>Ecdysozoa</taxon>
        <taxon>Arthropoda</taxon>
        <taxon>Hexapoda</taxon>
        <taxon>Insecta</taxon>
        <taxon>Pterygota</taxon>
        <taxon>Neoptera</taxon>
        <taxon>Endopterygota</taxon>
        <taxon>Coleoptera</taxon>
        <taxon>Polyphaga</taxon>
        <taxon>Cucujiformia</taxon>
        <taxon>Chrysomeloidea</taxon>
        <taxon>Chrysomelidae</taxon>
        <taxon>Galerucinae</taxon>
        <taxon>Diabroticina</taxon>
        <taxon>Diabroticites</taxon>
        <taxon>Diabrotica</taxon>
    </lineage>
</organism>
<dbReference type="InterPro" id="IPR050630">
    <property type="entry name" value="WD_repeat_EMAP"/>
</dbReference>
<proteinExistence type="predicted"/>
<dbReference type="AlphaFoldDB" id="A0A9N9XA20"/>
<dbReference type="SUPFAM" id="SSF50978">
    <property type="entry name" value="WD40 repeat-like"/>
    <property type="match status" value="2"/>
</dbReference>
<gene>
    <name evidence="6" type="ORF">DIABBA_LOCUS4487</name>
</gene>
<name>A0A9N9XA20_DIABA</name>
<evidence type="ECO:0000256" key="4">
    <source>
        <dbReference type="ARBA" id="ARBA00023273"/>
    </source>
</evidence>
<dbReference type="InterPro" id="IPR036322">
    <property type="entry name" value="WD40_repeat_dom_sf"/>
</dbReference>
<dbReference type="PANTHER" id="PTHR13720:SF13">
    <property type="entry name" value="CILIA- AND FLAGELLA-ASSOCIATED PROTEIN 251"/>
    <property type="match status" value="1"/>
</dbReference>
<evidence type="ECO:0000256" key="1">
    <source>
        <dbReference type="ARBA" id="ARBA00004138"/>
    </source>
</evidence>
<dbReference type="Proteomes" id="UP001153709">
    <property type="component" value="Chromosome 3"/>
</dbReference>
<keyword evidence="4" id="KW-0966">Cell projection</keyword>
<keyword evidence="7" id="KW-1185">Reference proteome</keyword>
<evidence type="ECO:0000313" key="7">
    <source>
        <dbReference type="Proteomes" id="UP001153709"/>
    </source>
</evidence>
<evidence type="ECO:0000313" key="6">
    <source>
        <dbReference type="EMBL" id="CAG9830831.1"/>
    </source>
</evidence>
<dbReference type="Pfam" id="PF00400">
    <property type="entry name" value="WD40"/>
    <property type="match status" value="1"/>
</dbReference>
<dbReference type="GO" id="GO:0031514">
    <property type="term" value="C:motile cilium"/>
    <property type="evidence" value="ECO:0007669"/>
    <property type="project" value="TreeGrafter"/>
</dbReference>
<reference evidence="6" key="1">
    <citation type="submission" date="2022-01" db="EMBL/GenBank/DDBJ databases">
        <authorList>
            <person name="King R."/>
        </authorList>
    </citation>
    <scope>NUCLEOTIDE SEQUENCE</scope>
</reference>
<dbReference type="InterPro" id="IPR001680">
    <property type="entry name" value="WD40_rpt"/>
</dbReference>
<protein>
    <recommendedName>
        <fullName evidence="5">Cilia- and flagella-associated protein 251</fullName>
    </recommendedName>
</protein>